<keyword evidence="1" id="KW-0805">Transcription regulation</keyword>
<dbReference type="InterPro" id="IPR011051">
    <property type="entry name" value="RmlC_Cupin_sf"/>
</dbReference>
<proteinExistence type="predicted"/>
<dbReference type="InterPro" id="IPR014710">
    <property type="entry name" value="RmlC-like_jellyroll"/>
</dbReference>
<dbReference type="SMART" id="SM00530">
    <property type="entry name" value="HTH_XRE"/>
    <property type="match status" value="1"/>
</dbReference>
<dbReference type="InterPro" id="IPR013096">
    <property type="entry name" value="Cupin_2"/>
</dbReference>
<dbReference type="GO" id="GO:0003677">
    <property type="term" value="F:DNA binding"/>
    <property type="evidence" value="ECO:0007669"/>
    <property type="project" value="UniProtKB-KW"/>
</dbReference>
<dbReference type="SUPFAM" id="SSF47413">
    <property type="entry name" value="lambda repressor-like DNA-binding domains"/>
    <property type="match status" value="1"/>
</dbReference>
<dbReference type="EMBL" id="MWQN01000004">
    <property type="protein sequence ID" value="OPC77064.1"/>
    <property type="molecule type" value="Genomic_DNA"/>
</dbReference>
<dbReference type="InterPro" id="IPR001387">
    <property type="entry name" value="Cro/C1-type_HTH"/>
</dbReference>
<dbReference type="CDD" id="cd02209">
    <property type="entry name" value="cupin_XRE_C"/>
    <property type="match status" value="1"/>
</dbReference>
<keyword evidence="2" id="KW-0238">DNA-binding</keyword>
<dbReference type="InterPro" id="IPR050807">
    <property type="entry name" value="TransReg_Diox_bact_type"/>
</dbReference>
<feature type="domain" description="HTH cro/C1-type" evidence="4">
    <location>
        <begin position="16"/>
        <end position="70"/>
    </location>
</feature>
<evidence type="ECO:0000256" key="1">
    <source>
        <dbReference type="ARBA" id="ARBA00023015"/>
    </source>
</evidence>
<evidence type="ECO:0000256" key="3">
    <source>
        <dbReference type="ARBA" id="ARBA00023163"/>
    </source>
</evidence>
<dbReference type="PANTHER" id="PTHR46797:SF23">
    <property type="entry name" value="HTH-TYPE TRANSCRIPTIONAL REGULATOR SUTR"/>
    <property type="match status" value="1"/>
</dbReference>
<dbReference type="Gene3D" id="2.60.120.10">
    <property type="entry name" value="Jelly Rolls"/>
    <property type="match status" value="1"/>
</dbReference>
<protein>
    <recommendedName>
        <fullName evidence="4">HTH cro/C1-type domain-containing protein</fullName>
    </recommendedName>
</protein>
<dbReference type="AlphaFoldDB" id="A0A1T3NJW6"/>
<accession>A0A1T3NJW6</accession>
<dbReference type="PANTHER" id="PTHR46797">
    <property type="entry name" value="HTH-TYPE TRANSCRIPTIONAL REGULATOR"/>
    <property type="match status" value="1"/>
</dbReference>
<dbReference type="OrthoDB" id="9810578at2"/>
<dbReference type="InterPro" id="IPR010982">
    <property type="entry name" value="Lambda_DNA-bd_dom_sf"/>
</dbReference>
<dbReference type="STRING" id="159449.B4N89_41580"/>
<dbReference type="Gene3D" id="1.10.260.40">
    <property type="entry name" value="lambda repressor-like DNA-binding domains"/>
    <property type="match status" value="1"/>
</dbReference>
<dbReference type="GO" id="GO:0005829">
    <property type="term" value="C:cytosol"/>
    <property type="evidence" value="ECO:0007669"/>
    <property type="project" value="TreeGrafter"/>
</dbReference>
<dbReference type="GO" id="GO:0003700">
    <property type="term" value="F:DNA-binding transcription factor activity"/>
    <property type="evidence" value="ECO:0007669"/>
    <property type="project" value="TreeGrafter"/>
</dbReference>
<dbReference type="RefSeq" id="WP_078981824.1">
    <property type="nucleotide sequence ID" value="NZ_MWQN01000004.1"/>
</dbReference>
<name>A0A1T3NJW6_9ACTN</name>
<comment type="caution">
    <text evidence="5">The sequence shown here is derived from an EMBL/GenBank/DDBJ whole genome shotgun (WGS) entry which is preliminary data.</text>
</comment>
<keyword evidence="3" id="KW-0804">Transcription</keyword>
<evidence type="ECO:0000256" key="2">
    <source>
        <dbReference type="ARBA" id="ARBA00023125"/>
    </source>
</evidence>
<sequence length="208" mass="22532">MTDPAEAVGYTLAANLRAARQARGWRLDELAGRSGVSRNMLQQIETCRTNPSIATLARISATLGIPIGRLVEPPEELGHVARHDEAPTRPGGRESVFRLLINDTTAPFTELWELRLAAHDEVSAGAHPTGTRELLHVHEGMVTVEVGGATFAVGPGDALRMRGDRPHVYRNTRAEPARLTMTVVYAGVPDPRYREIGAAASRDSTAAW</sequence>
<evidence type="ECO:0000313" key="6">
    <source>
        <dbReference type="Proteomes" id="UP000190037"/>
    </source>
</evidence>
<evidence type="ECO:0000259" key="4">
    <source>
        <dbReference type="PROSITE" id="PS50943"/>
    </source>
</evidence>
<reference evidence="5 6" key="1">
    <citation type="submission" date="2017-03" db="EMBL/GenBank/DDBJ databases">
        <title>Draft genome sequence of Streptomyces scabrisporus NF3, endophyte isolated from Amphipterygium adstringens.</title>
        <authorList>
            <person name="Vazquez M."/>
            <person name="Ceapa C.D."/>
            <person name="Rodriguez Luna D."/>
            <person name="Sanchez Esquivel S."/>
        </authorList>
    </citation>
    <scope>NUCLEOTIDE SEQUENCE [LARGE SCALE GENOMIC DNA]</scope>
    <source>
        <strain evidence="5 6">NF3</strain>
    </source>
</reference>
<evidence type="ECO:0000313" key="5">
    <source>
        <dbReference type="EMBL" id="OPC77064.1"/>
    </source>
</evidence>
<dbReference type="SUPFAM" id="SSF51182">
    <property type="entry name" value="RmlC-like cupins"/>
    <property type="match status" value="1"/>
</dbReference>
<dbReference type="PROSITE" id="PS50943">
    <property type="entry name" value="HTH_CROC1"/>
    <property type="match status" value="1"/>
</dbReference>
<dbReference type="CDD" id="cd00093">
    <property type="entry name" value="HTH_XRE"/>
    <property type="match status" value="1"/>
</dbReference>
<keyword evidence="6" id="KW-1185">Reference proteome</keyword>
<gene>
    <name evidence="5" type="ORF">B4N89_41580</name>
</gene>
<dbReference type="Pfam" id="PF07883">
    <property type="entry name" value="Cupin_2"/>
    <property type="match status" value="1"/>
</dbReference>
<dbReference type="Pfam" id="PF01381">
    <property type="entry name" value="HTH_3"/>
    <property type="match status" value="1"/>
</dbReference>
<dbReference type="Proteomes" id="UP000190037">
    <property type="component" value="Unassembled WGS sequence"/>
</dbReference>
<organism evidence="5 6">
    <name type="scientific">Embleya scabrispora</name>
    <dbReference type="NCBI Taxonomy" id="159449"/>
    <lineage>
        <taxon>Bacteria</taxon>
        <taxon>Bacillati</taxon>
        <taxon>Actinomycetota</taxon>
        <taxon>Actinomycetes</taxon>
        <taxon>Kitasatosporales</taxon>
        <taxon>Streptomycetaceae</taxon>
        <taxon>Embleya</taxon>
    </lineage>
</organism>